<evidence type="ECO:0000313" key="1">
    <source>
        <dbReference type="EMBL" id="TGX82485.1"/>
    </source>
</evidence>
<dbReference type="EMBL" id="SRZC01000009">
    <property type="protein sequence ID" value="TGX82485.1"/>
    <property type="molecule type" value="Genomic_DNA"/>
</dbReference>
<evidence type="ECO:0000313" key="2">
    <source>
        <dbReference type="Proteomes" id="UP000308886"/>
    </source>
</evidence>
<organism evidence="1 2">
    <name type="scientific">Palleniella muris</name>
    <dbReference type="NCBI Taxonomy" id="3038145"/>
    <lineage>
        <taxon>Bacteria</taxon>
        <taxon>Pseudomonadati</taxon>
        <taxon>Bacteroidota</taxon>
        <taxon>Bacteroidia</taxon>
        <taxon>Bacteroidales</taxon>
        <taxon>Prevotellaceae</taxon>
        <taxon>Palleniella</taxon>
    </lineage>
</organism>
<sequence>MILRNIILSAMLFMVCLSSYGQSVHDLNAPFGMAVCSSLDSGAEEFRVTGGGVKDYPFSGIDAGRVKTLTSTGKDMYAEVLDAVTNHNVIVFDGSAGDFLLSKAVPLKGLADKTLLGINGARLCTQWFVTPEAKKRLDDAGVPSMSGNAGTGGYLSNGVYVAEEQEQHTRQTLLDMYGNEDHRRAGVFQMSKCRNIIVRNLRFVGPGSIDVGGTDLLQMTSSEHIWVDHCDFTDGMDGNFDITMQSDFVTVSWCTFSYTERSYSHSFTNLVCSAEESPADEGKLNITFANNMWGKGCMARMPMARYGTLHLLNNYYNCPGNSSPCINARNKVAMLIEGNHFAKDVRKCFQAQNARAHECRGNIAVNPDSKYNLTTNGTVTMPYAYTPMDASAVPEEITVHAGATLFRNITGITNASAQSNISTDTFNLAGQPIPKSGNGVKIKKGRKTVK</sequence>
<accession>A0AC61QR08</accession>
<reference evidence="1" key="1">
    <citation type="submission" date="2019-04" db="EMBL/GenBank/DDBJ databases">
        <title>Microbes associate with the intestines of laboratory mice.</title>
        <authorList>
            <person name="Navarre W."/>
            <person name="Wong E."/>
            <person name="Huang K."/>
            <person name="Tropini C."/>
            <person name="Ng K."/>
            <person name="Yu B."/>
        </authorList>
    </citation>
    <scope>NUCLEOTIDE SEQUENCE</scope>
    <source>
        <strain evidence="1">NM73_A23</strain>
    </source>
</reference>
<comment type="caution">
    <text evidence="1">The sequence shown here is derived from an EMBL/GenBank/DDBJ whole genome shotgun (WGS) entry which is preliminary data.</text>
</comment>
<protein>
    <submittedName>
        <fullName evidence="1">Uncharacterized protein</fullName>
    </submittedName>
</protein>
<gene>
    <name evidence="1" type="ORF">E5358_06870</name>
</gene>
<proteinExistence type="predicted"/>
<dbReference type="Proteomes" id="UP000308886">
    <property type="component" value="Unassembled WGS sequence"/>
</dbReference>
<name>A0AC61QR08_9BACT</name>
<keyword evidence="2" id="KW-1185">Reference proteome</keyword>